<accession>F2ELM3</accession>
<name>F2ELM3_HORVV</name>
<protein>
    <submittedName>
        <fullName evidence="1">Predicted protein</fullName>
    </submittedName>
</protein>
<sequence>MELELVAACYSDVFSLVDNIPTIKFSNSRESGVLRWVLFN</sequence>
<evidence type="ECO:0000313" key="1">
    <source>
        <dbReference type="EMBL" id="BAK08245.1"/>
    </source>
</evidence>
<dbReference type="EMBL" id="AK377051">
    <property type="protein sequence ID" value="BAK08245.1"/>
    <property type="molecule type" value="mRNA"/>
</dbReference>
<reference evidence="1" key="1">
    <citation type="journal article" date="2011" name="Plant Physiol.">
        <title>Comprehensive sequence analysis of 24,783 barley full-length cDNAs derived from 12 clone libraries.</title>
        <authorList>
            <person name="Matsumoto T."/>
            <person name="Tanaka T."/>
            <person name="Sakai H."/>
            <person name="Amano N."/>
            <person name="Kanamori H."/>
            <person name="Kurita K."/>
            <person name="Kikuta A."/>
            <person name="Kamiya K."/>
            <person name="Yamamoto M."/>
            <person name="Ikawa H."/>
            <person name="Fujii N."/>
            <person name="Hori K."/>
            <person name="Itoh T."/>
            <person name="Sato K."/>
        </authorList>
    </citation>
    <scope>NUCLEOTIDE SEQUENCE</scope>
</reference>
<proteinExistence type="evidence at transcript level"/>
<dbReference type="AlphaFoldDB" id="F2ELM3"/>
<organism evidence="1">
    <name type="scientific">Hordeum vulgare subsp. vulgare</name>
    <name type="common">Domesticated barley</name>
    <dbReference type="NCBI Taxonomy" id="112509"/>
    <lineage>
        <taxon>Eukaryota</taxon>
        <taxon>Viridiplantae</taxon>
        <taxon>Streptophyta</taxon>
        <taxon>Embryophyta</taxon>
        <taxon>Tracheophyta</taxon>
        <taxon>Spermatophyta</taxon>
        <taxon>Magnoliopsida</taxon>
        <taxon>Liliopsida</taxon>
        <taxon>Poales</taxon>
        <taxon>Poaceae</taxon>
        <taxon>BOP clade</taxon>
        <taxon>Pooideae</taxon>
        <taxon>Triticodae</taxon>
        <taxon>Triticeae</taxon>
        <taxon>Hordeinae</taxon>
        <taxon>Hordeum</taxon>
    </lineage>
</organism>